<evidence type="ECO:0000313" key="4">
    <source>
        <dbReference type="Proteomes" id="UP000621386"/>
    </source>
</evidence>
<dbReference type="Gene3D" id="3.30.565.10">
    <property type="entry name" value="Histidine kinase-like ATPase, C-terminal domain"/>
    <property type="match status" value="1"/>
</dbReference>
<comment type="caution">
    <text evidence="3">The sequence shown here is derived from an EMBL/GenBank/DDBJ whole genome shotgun (WGS) entry which is preliminary data.</text>
</comment>
<dbReference type="SUPFAM" id="SSF55874">
    <property type="entry name" value="ATPase domain of HSP90 chaperone/DNA topoisomerase II/histidine kinase"/>
    <property type="match status" value="1"/>
</dbReference>
<dbReference type="EMBL" id="JAERRH010000009">
    <property type="protein sequence ID" value="MBL1107527.1"/>
    <property type="molecule type" value="Genomic_DNA"/>
</dbReference>
<dbReference type="PROSITE" id="PS50208">
    <property type="entry name" value="CASPASE_P20"/>
    <property type="match status" value="1"/>
</dbReference>
<dbReference type="InterPro" id="IPR029030">
    <property type="entry name" value="Caspase-like_dom_sf"/>
</dbReference>
<dbReference type="InterPro" id="IPR056507">
    <property type="entry name" value="wHTH-HSP90_Na-assoc"/>
</dbReference>
<dbReference type="InterPro" id="IPR020575">
    <property type="entry name" value="Hsp90_N"/>
</dbReference>
<feature type="region of interest" description="Disordered" evidence="1">
    <location>
        <begin position="1006"/>
        <end position="1029"/>
    </location>
</feature>
<dbReference type="PANTHER" id="PTHR22576:SF37">
    <property type="entry name" value="MUCOSA-ASSOCIATED LYMPHOID TISSUE LYMPHOMA TRANSLOCATION PROTEIN 1"/>
    <property type="match status" value="1"/>
</dbReference>
<sequence>MTATRIALLIGVGSTPDAGHRFVPLDDPVRADQRLLAASLTASGYTVETLYDATRAEIVTRIDEVSRGVPADGTLLLHFSGHGLRIGAADYLVPADARAPHDGDGWRPSYLQSLLPADISPYLADCPARTVLWLIDACRDQPADATAVFGSSILRGQPEGRFAVLTAGRAGQRAGYTAEGSFFTTALAEAFGPMTVARTVHEVYDTARRHAMRSARRLLGEQQEPQVYYCGELGDEARATVVCEGRRLLEAWREAVADTALWDRVPPAEAGCVPRLKEALTRLVEGCAVTVHRVQERMADPWADDDFPVRLLRDRLPDLLPKTVPLSALEAAALVAAPFLHEAAWAGRFGHAAEISAYSVGRQEDADAWRRHYEQVAAHHPHLARKVTRCMEDDRLDDAHGVALWLVHRWIAELFETAEEPVPPAGSRGLAAAFLGRDESEDRTAELARALCAVAAGVCLGGPAADGQDLEFPVPGGGRQPLRSAELAALLHLASCLALDARRLPEVFAEHLAVFDPVLPQEAVHAARAVHWHAADGELHLDAACRHPALHAALAQVAEHADELARDLRESARRLPPPRSVLLSGVPSRVTDRGLRPVEERGRRAYDVPLLRFQLAQTEVRELLMGERLYDGEPGLALRELYQNAMDACRYRAMRRSYLEARGGRPGPWTGRITIIEGEDERGRYVECRDNGVGMGLEQLRNTFTMAGRRFEQSRAFRKEQADWHRQDPSLRLYPNSRFGIGVFSYFMLAEEMTVVTRPVGVDGIPGPKALRVEIPGSANLFRIQVHEDAGDSLLEGGTRIRLYLRDSVLRAGLSAPATLRRLVLVSEFELEVRDGSGRGHHWEPGLLQYTSEDGGNAFTEGVPGVLWWVDGQGAVLCDGIATDRQPFGYVLNLTGPRAGELSLNRKQLKVYDRAWERDQWARGAAVLAAWPGLSMPWLWELERESLATARVLWEQWRGKGITVRRAPGDPAVELDAVGWFYMDQNDWFLPDPVPEGRREFTTPWRNAALRGDPPPPSEDPPPASLAGYPVPAPGWSDVVAGRPKRWGSSSWTYQDRPDDWRCTVALAHGLDTTVADILRTQRALRLAHPCLSPPPTREGDLDWAPERLDVEIMEALLSRPATSRGQRRFGGRNDYVHSVDDLGGIVRTTDSEWTLGQLVEACAKYRPFLAAPVPSVPPHHRDHVCDADDLTLLYVGAEQSRWRPTRQPWDVLEAAERLGIVPAEAVDRLARFAWLGWTAPDADLVGRWATAPQEVLDVLSEFCLPDATGALTVPWAATLALAALRAIPLTDAERELARWSDSLGLTYRRRYEGASNGRLVPGLATAALVRSAHVAGLALERGLGLRDLAHARPRGGLDHMSYEQLSDVAEELREAGVDIPAVAGELLRAWDVMPTPGRAAFSAAEPYWPETDYPVLPTSDMLFMSTVHLKTPLAAGWEIARREARRFGLTVPRLPAGLRDVRPTREAGTALLDWGVDDGGDWFESPRWTPLTGEALAVYARSQRSGPRAAYESLARFRELGALVPELSPRDVADLPAGVPGPADVLALGAEHRVSGPGEPLCPLDLVGLAGRLGEPADRTWRRIAPYLPFEPPPDLPSGAVPAVLPLWQDLILLSREADGALPALQGRVEAGHIRFAAHAVGESEDWVRQRLALYAGLFRLEL</sequence>
<evidence type="ECO:0000313" key="3">
    <source>
        <dbReference type="EMBL" id="MBL1107527.1"/>
    </source>
</evidence>
<feature type="compositionally biased region" description="Pro residues" evidence="1">
    <location>
        <begin position="1013"/>
        <end position="1024"/>
    </location>
</feature>
<dbReference type="SUPFAM" id="SSF52129">
    <property type="entry name" value="Caspase-like"/>
    <property type="match status" value="1"/>
</dbReference>
<organism evidence="3 4">
    <name type="scientific">Streptomyces musisoli</name>
    <dbReference type="NCBI Taxonomy" id="2802280"/>
    <lineage>
        <taxon>Bacteria</taxon>
        <taxon>Bacillati</taxon>
        <taxon>Actinomycetota</taxon>
        <taxon>Actinomycetes</taxon>
        <taxon>Kitasatosporales</taxon>
        <taxon>Streptomycetaceae</taxon>
        <taxon>Streptomyces</taxon>
    </lineage>
</organism>
<gene>
    <name evidence="3" type="ORF">JK361_23500</name>
</gene>
<dbReference type="InterPro" id="IPR056506">
    <property type="entry name" value="iHD-CE"/>
</dbReference>
<dbReference type="RefSeq" id="WP_201821469.1">
    <property type="nucleotide sequence ID" value="NZ_JAERRH010000009.1"/>
</dbReference>
<dbReference type="InterPro" id="IPR011600">
    <property type="entry name" value="Pept_C14_caspase"/>
</dbReference>
<protein>
    <submittedName>
        <fullName evidence="3">Caspase family protein</fullName>
    </submittedName>
</protein>
<dbReference type="PANTHER" id="PTHR22576">
    <property type="entry name" value="MUCOSA ASSOCIATED LYMPHOID TISSUE LYMPHOMA TRANSLOCATION PROTEIN 1/PARACASPASE"/>
    <property type="match status" value="1"/>
</dbReference>
<dbReference type="Gene3D" id="3.40.50.1460">
    <property type="match status" value="1"/>
</dbReference>
<evidence type="ECO:0000259" key="2">
    <source>
        <dbReference type="PROSITE" id="PS50208"/>
    </source>
</evidence>
<keyword evidence="4" id="KW-1185">Reference proteome</keyword>
<accession>A0ABS1P614</accession>
<reference evidence="3 4" key="1">
    <citation type="submission" date="2021-01" db="EMBL/GenBank/DDBJ databases">
        <title>WGS of actinomycetes isolated from Thailand.</title>
        <authorList>
            <person name="Thawai C."/>
        </authorList>
    </citation>
    <scope>NUCLEOTIDE SEQUENCE [LARGE SCALE GENOMIC DNA]</scope>
    <source>
        <strain evidence="3 4">CH5-8</strain>
    </source>
</reference>
<proteinExistence type="predicted"/>
<dbReference type="Pfam" id="PF24401">
    <property type="entry name" value="iHD-CE"/>
    <property type="match status" value="1"/>
</dbReference>
<dbReference type="Pfam" id="PF24410">
    <property type="entry name" value="wHTH-HSP90_Na-assoc"/>
    <property type="match status" value="2"/>
</dbReference>
<dbReference type="InterPro" id="IPR001309">
    <property type="entry name" value="Pept_C14_p20"/>
</dbReference>
<dbReference type="Proteomes" id="UP000621386">
    <property type="component" value="Unassembled WGS sequence"/>
</dbReference>
<dbReference type="Pfam" id="PF00656">
    <property type="entry name" value="Peptidase_C14"/>
    <property type="match status" value="1"/>
</dbReference>
<name>A0ABS1P614_9ACTN</name>
<feature type="domain" description="Caspase family p20" evidence="2">
    <location>
        <begin position="3"/>
        <end position="142"/>
    </location>
</feature>
<dbReference type="InterPro" id="IPR052039">
    <property type="entry name" value="Caspase-related_regulators"/>
</dbReference>
<dbReference type="PRINTS" id="PR00775">
    <property type="entry name" value="HEATSHOCK90"/>
</dbReference>
<evidence type="ECO:0000256" key="1">
    <source>
        <dbReference type="SAM" id="MobiDB-lite"/>
    </source>
</evidence>
<dbReference type="InterPro" id="IPR036890">
    <property type="entry name" value="HATPase_C_sf"/>
</dbReference>